<dbReference type="InterPro" id="IPR052272">
    <property type="entry name" value="GT106_glycosyltransferase"/>
</dbReference>
<gene>
    <name evidence="8" type="ORF">V8G54_021258</name>
</gene>
<organism evidence="8 9">
    <name type="scientific">Vigna mungo</name>
    <name type="common">Black gram</name>
    <name type="synonym">Phaseolus mungo</name>
    <dbReference type="NCBI Taxonomy" id="3915"/>
    <lineage>
        <taxon>Eukaryota</taxon>
        <taxon>Viridiplantae</taxon>
        <taxon>Streptophyta</taxon>
        <taxon>Embryophyta</taxon>
        <taxon>Tracheophyta</taxon>
        <taxon>Spermatophyta</taxon>
        <taxon>Magnoliopsida</taxon>
        <taxon>eudicotyledons</taxon>
        <taxon>Gunneridae</taxon>
        <taxon>Pentapetalae</taxon>
        <taxon>rosids</taxon>
        <taxon>fabids</taxon>
        <taxon>Fabales</taxon>
        <taxon>Fabaceae</taxon>
        <taxon>Papilionoideae</taxon>
        <taxon>50 kb inversion clade</taxon>
        <taxon>NPAAA clade</taxon>
        <taxon>indigoferoid/millettioid clade</taxon>
        <taxon>Phaseoleae</taxon>
        <taxon>Vigna</taxon>
    </lineage>
</organism>
<evidence type="ECO:0000256" key="3">
    <source>
        <dbReference type="ARBA" id="ARBA00022679"/>
    </source>
</evidence>
<evidence type="ECO:0000256" key="7">
    <source>
        <dbReference type="SAM" id="MobiDB-lite"/>
    </source>
</evidence>
<comment type="similarity">
    <text evidence="1">Belongs to the glycosyltransferase GT106 family.</text>
</comment>
<dbReference type="Gene3D" id="3.40.50.11350">
    <property type="match status" value="1"/>
</dbReference>
<evidence type="ECO:0000313" key="9">
    <source>
        <dbReference type="Proteomes" id="UP001374535"/>
    </source>
</evidence>
<evidence type="ECO:0000256" key="1">
    <source>
        <dbReference type="ARBA" id="ARBA00007737"/>
    </source>
</evidence>
<sequence>MAELRHSSSLGSRASNSPMKRDAVAVAVGGGGDSSPLIPDSHLTDDDEHDRHSSKERDRHVCSFLNDDPRVSPHNSRISLRTAGNGSHLWQLALQKRKEGRCPLEPGEVAVILRAMGYPKETQIYVASGQVYGGQNRMAPLRNMFPNLVTKEELATKEELDGFRKHVTSLAALDFLVCLKSDVFVMTHGGNFAKLIIGARRYMGHRLKSIKPDKGLMSKSFGDPYMGWATFVEDVVVTHQTRTGLPEETFPNYDLWENPLTPCMCRA</sequence>
<proteinExistence type="inferred from homology"/>
<dbReference type="PANTHER" id="PTHR31933">
    <property type="entry name" value="O-FUCOSYLTRANSFERASE 2-RELATED"/>
    <property type="match status" value="1"/>
</dbReference>
<keyword evidence="9" id="KW-1185">Reference proteome</keyword>
<keyword evidence="5" id="KW-0119">Carbohydrate metabolism</keyword>
<dbReference type="PANTHER" id="PTHR31933:SF1">
    <property type="entry name" value="PROTEIN PECTIC ARABINOGALACTAN SYNTHESIS-RELATED"/>
    <property type="match status" value="1"/>
</dbReference>
<keyword evidence="4" id="KW-0294">Fucose metabolism</keyword>
<evidence type="ECO:0000256" key="6">
    <source>
        <dbReference type="ARBA" id="ARBA00030350"/>
    </source>
</evidence>
<feature type="compositionally biased region" description="Polar residues" evidence="7">
    <location>
        <begin position="7"/>
        <end position="18"/>
    </location>
</feature>
<dbReference type="EMBL" id="CP144695">
    <property type="protein sequence ID" value="WVZ07912.1"/>
    <property type="molecule type" value="Genomic_DNA"/>
</dbReference>
<protein>
    <recommendedName>
        <fullName evidence="6">O-fucosyltransferase family protein</fullName>
    </recommendedName>
</protein>
<accession>A0AAQ3NFH0</accession>
<feature type="compositionally biased region" description="Basic and acidic residues" evidence="7">
    <location>
        <begin position="49"/>
        <end position="68"/>
    </location>
</feature>
<dbReference type="GO" id="GO:0006004">
    <property type="term" value="P:fucose metabolic process"/>
    <property type="evidence" value="ECO:0007669"/>
    <property type="project" value="UniProtKB-KW"/>
</dbReference>
<dbReference type="GO" id="GO:0016757">
    <property type="term" value="F:glycosyltransferase activity"/>
    <property type="evidence" value="ECO:0007669"/>
    <property type="project" value="UniProtKB-KW"/>
</dbReference>
<evidence type="ECO:0000256" key="2">
    <source>
        <dbReference type="ARBA" id="ARBA00022676"/>
    </source>
</evidence>
<dbReference type="InterPro" id="IPR019378">
    <property type="entry name" value="GDP-Fuc_O-FucTrfase"/>
</dbReference>
<reference evidence="8 9" key="1">
    <citation type="journal article" date="2023" name="Life. Sci Alliance">
        <title>Evolutionary insights into 3D genome organization and epigenetic landscape of Vigna mungo.</title>
        <authorList>
            <person name="Junaid A."/>
            <person name="Singh B."/>
            <person name="Bhatia S."/>
        </authorList>
    </citation>
    <scope>NUCLEOTIDE SEQUENCE [LARGE SCALE GENOMIC DNA]</scope>
    <source>
        <strain evidence="8">Urdbean</strain>
    </source>
</reference>
<dbReference type="Proteomes" id="UP001374535">
    <property type="component" value="Chromosome 6"/>
</dbReference>
<evidence type="ECO:0000256" key="4">
    <source>
        <dbReference type="ARBA" id="ARBA00023253"/>
    </source>
</evidence>
<feature type="region of interest" description="Disordered" evidence="7">
    <location>
        <begin position="1"/>
        <end position="68"/>
    </location>
</feature>
<name>A0AAQ3NFH0_VIGMU</name>
<dbReference type="Pfam" id="PF10250">
    <property type="entry name" value="O-FucT"/>
    <property type="match status" value="1"/>
</dbReference>
<dbReference type="AlphaFoldDB" id="A0AAQ3NFH0"/>
<keyword evidence="3" id="KW-0808">Transferase</keyword>
<evidence type="ECO:0000256" key="5">
    <source>
        <dbReference type="ARBA" id="ARBA00023277"/>
    </source>
</evidence>
<evidence type="ECO:0000313" key="8">
    <source>
        <dbReference type="EMBL" id="WVZ07912.1"/>
    </source>
</evidence>
<keyword evidence="2" id="KW-0328">Glycosyltransferase</keyword>